<name>A0A9W9V979_9EURO</name>
<protein>
    <submittedName>
        <fullName evidence="2">Serine/threonine protein kinase</fullName>
    </submittedName>
</protein>
<dbReference type="GO" id="GO:0005739">
    <property type="term" value="C:mitochondrion"/>
    <property type="evidence" value="ECO:0007669"/>
    <property type="project" value="TreeGrafter"/>
</dbReference>
<dbReference type="PANTHER" id="PTHR36091">
    <property type="entry name" value="ALTERED INHERITANCE OF MITOCHONDRIA PROTEIN 9, MITOCHONDRIAL"/>
    <property type="match status" value="1"/>
</dbReference>
<comment type="caution">
    <text evidence="2">The sequence shown here is derived from an EMBL/GenBank/DDBJ whole genome shotgun (WGS) entry which is preliminary data.</text>
</comment>
<keyword evidence="2" id="KW-0418">Kinase</keyword>
<reference evidence="2" key="1">
    <citation type="submission" date="2022-12" db="EMBL/GenBank/DDBJ databases">
        <authorList>
            <person name="Petersen C."/>
        </authorList>
    </citation>
    <scope>NUCLEOTIDE SEQUENCE</scope>
    <source>
        <strain evidence="2">IBT 3081</strain>
    </source>
</reference>
<sequence>MSEPNRQAFVDDIVAIEKRIFDLPFASMGSLYFKRDLPTDLQGQSRTTEFGMGGERRAALDLDIGRCMERSDTIPACYSWKELQWTDNFGKPVECFPYSLEFLGAACHHDYLALRKYMAVAPYLLPKDPGNVSNRPALRHPGISPCVSYIDTFRTTSIIDWQHAVIVPLSPIAGHPKMFQHSPPASLENLEPGTQPLGYAEMDPQEKAGIDYHLQMGYLSYRYRVSNSAVNKLHLEALRDPLVFLRQQLVEYSGRQWWGDLTTLRGVLMYLNDIWDEVPGRDASPESPIRFSEEEVQDYEKKPNSGGQPRAQLPMTGVMSSRFQKIAG</sequence>
<dbReference type="AlphaFoldDB" id="A0A9W9V979"/>
<proteinExistence type="predicted"/>
<dbReference type="Proteomes" id="UP001147752">
    <property type="component" value="Unassembled WGS sequence"/>
</dbReference>
<dbReference type="EMBL" id="JAPZBT010000002">
    <property type="protein sequence ID" value="KAJ5373452.1"/>
    <property type="molecule type" value="Genomic_DNA"/>
</dbReference>
<organism evidence="2 3">
    <name type="scientific">Penicillium concentricum</name>
    <dbReference type="NCBI Taxonomy" id="293559"/>
    <lineage>
        <taxon>Eukaryota</taxon>
        <taxon>Fungi</taxon>
        <taxon>Dikarya</taxon>
        <taxon>Ascomycota</taxon>
        <taxon>Pezizomycotina</taxon>
        <taxon>Eurotiomycetes</taxon>
        <taxon>Eurotiomycetidae</taxon>
        <taxon>Eurotiales</taxon>
        <taxon>Aspergillaceae</taxon>
        <taxon>Penicillium</taxon>
    </lineage>
</organism>
<dbReference type="PANTHER" id="PTHR36091:SF2">
    <property type="entry name" value="AMINOGLYCOSIDE PHOSPHOTRANSFERASE DOMAIN-CONTAINING PROTEIN"/>
    <property type="match status" value="1"/>
</dbReference>
<dbReference type="GO" id="GO:0004674">
    <property type="term" value="F:protein serine/threonine kinase activity"/>
    <property type="evidence" value="ECO:0007669"/>
    <property type="project" value="UniProtKB-KW"/>
</dbReference>
<accession>A0A9W9V979</accession>
<gene>
    <name evidence="2" type="ORF">N7517_005458</name>
</gene>
<keyword evidence="2" id="KW-0808">Transferase</keyword>
<dbReference type="GeneID" id="81462371"/>
<evidence type="ECO:0000256" key="1">
    <source>
        <dbReference type="SAM" id="MobiDB-lite"/>
    </source>
</evidence>
<dbReference type="OrthoDB" id="10003767at2759"/>
<keyword evidence="2" id="KW-0723">Serine/threonine-protein kinase</keyword>
<reference evidence="2" key="2">
    <citation type="journal article" date="2023" name="IMA Fungus">
        <title>Comparative genomic study of the Penicillium genus elucidates a diverse pangenome and 15 lateral gene transfer events.</title>
        <authorList>
            <person name="Petersen C."/>
            <person name="Sorensen T."/>
            <person name="Nielsen M.R."/>
            <person name="Sondergaard T.E."/>
            <person name="Sorensen J.L."/>
            <person name="Fitzpatrick D.A."/>
            <person name="Frisvad J.C."/>
            <person name="Nielsen K.L."/>
        </authorList>
    </citation>
    <scope>NUCLEOTIDE SEQUENCE</scope>
    <source>
        <strain evidence="2">IBT 3081</strain>
    </source>
</reference>
<evidence type="ECO:0000313" key="2">
    <source>
        <dbReference type="EMBL" id="KAJ5373452.1"/>
    </source>
</evidence>
<evidence type="ECO:0000313" key="3">
    <source>
        <dbReference type="Proteomes" id="UP001147752"/>
    </source>
</evidence>
<dbReference type="RefSeq" id="XP_056579438.1">
    <property type="nucleotide sequence ID" value="XM_056723188.1"/>
</dbReference>
<dbReference type="InterPro" id="IPR051035">
    <property type="entry name" value="Mito_inheritance_9"/>
</dbReference>
<keyword evidence="3" id="KW-1185">Reference proteome</keyword>
<feature type="region of interest" description="Disordered" evidence="1">
    <location>
        <begin position="281"/>
        <end position="319"/>
    </location>
</feature>